<dbReference type="Pfam" id="PF13340">
    <property type="entry name" value="DUF4096"/>
    <property type="match status" value="1"/>
</dbReference>
<dbReference type="InterPro" id="IPR052909">
    <property type="entry name" value="Transposase_6_like"/>
</dbReference>
<name>A0ABV5IVQ0_9ACTN</name>
<protein>
    <submittedName>
        <fullName evidence="3">Transposase</fullName>
    </submittedName>
</protein>
<evidence type="ECO:0000259" key="2">
    <source>
        <dbReference type="Pfam" id="PF13340"/>
    </source>
</evidence>
<evidence type="ECO:0000313" key="4">
    <source>
        <dbReference type="Proteomes" id="UP001589647"/>
    </source>
</evidence>
<proteinExistence type="predicted"/>
<sequence>MVAGIRPPVLEGLGACFISDLGVPLSCDDHGVGRGDLTDAQWAMLEPLLPGAAGRGRPAIWSKRRLIDGIRWRVRTGAPWRDVPACYGPWQTVYGLFRRWQREGLLLCDLVGNMPELSRIVLADGDEPNGYSACWQVTLPEPRAFATRLHQSGVPNSVGTFGPWAASAHPACQEMNPTACPAAEEAVDHLLAVPLLSADTEQDTTHDPSGSRRGPPGGAGTSREPAGWTLLLTTRAAPGSAADRAGHRERPGDQVTIDAPGRAGVTQV</sequence>
<evidence type="ECO:0000256" key="1">
    <source>
        <dbReference type="SAM" id="MobiDB-lite"/>
    </source>
</evidence>
<gene>
    <name evidence="3" type="ORF">ACFFV7_46075</name>
</gene>
<reference evidence="3 4" key="1">
    <citation type="submission" date="2024-09" db="EMBL/GenBank/DDBJ databases">
        <authorList>
            <person name="Sun Q."/>
            <person name="Mori K."/>
        </authorList>
    </citation>
    <scope>NUCLEOTIDE SEQUENCE [LARGE SCALE GENOMIC DNA]</scope>
    <source>
        <strain evidence="3 4">CCM 3426</strain>
    </source>
</reference>
<dbReference type="RefSeq" id="WP_379478686.1">
    <property type="nucleotide sequence ID" value="NZ_BMRC01000005.1"/>
</dbReference>
<organism evidence="3 4">
    <name type="scientific">Nonomuraea spiralis</name>
    <dbReference type="NCBI Taxonomy" id="46182"/>
    <lineage>
        <taxon>Bacteria</taxon>
        <taxon>Bacillati</taxon>
        <taxon>Actinomycetota</taxon>
        <taxon>Actinomycetes</taxon>
        <taxon>Streptosporangiales</taxon>
        <taxon>Streptosporangiaceae</taxon>
        <taxon>Nonomuraea</taxon>
    </lineage>
</organism>
<dbReference type="PANTHER" id="PTHR46637:SF1">
    <property type="entry name" value="BLL5188 PROTEIN"/>
    <property type="match status" value="1"/>
</dbReference>
<accession>A0ABV5IVQ0</accession>
<keyword evidence="4" id="KW-1185">Reference proteome</keyword>
<dbReference type="PANTHER" id="PTHR46637">
    <property type="entry name" value="TIS1421-TRANSPOSASE PROTEIN A"/>
    <property type="match status" value="1"/>
</dbReference>
<evidence type="ECO:0000313" key="3">
    <source>
        <dbReference type="EMBL" id="MFB9208618.1"/>
    </source>
</evidence>
<dbReference type="Proteomes" id="UP001589647">
    <property type="component" value="Unassembled WGS sequence"/>
</dbReference>
<comment type="caution">
    <text evidence="3">The sequence shown here is derived from an EMBL/GenBank/DDBJ whole genome shotgun (WGS) entry which is preliminary data.</text>
</comment>
<feature type="domain" description="Insertion element IS402-like" evidence="2">
    <location>
        <begin position="37"/>
        <end position="105"/>
    </location>
</feature>
<feature type="region of interest" description="Disordered" evidence="1">
    <location>
        <begin position="199"/>
        <end position="268"/>
    </location>
</feature>
<dbReference type="EMBL" id="JBHMEI010000078">
    <property type="protein sequence ID" value="MFB9208618.1"/>
    <property type="molecule type" value="Genomic_DNA"/>
</dbReference>
<dbReference type="InterPro" id="IPR025161">
    <property type="entry name" value="IS402-like_dom"/>
</dbReference>